<gene>
    <name evidence="2" type="ORF">GCM10009864_17640</name>
</gene>
<feature type="region of interest" description="Disordered" evidence="1">
    <location>
        <begin position="48"/>
        <end position="70"/>
    </location>
</feature>
<reference evidence="3" key="1">
    <citation type="journal article" date="2019" name="Int. J. Syst. Evol. Microbiol.">
        <title>The Global Catalogue of Microorganisms (GCM) 10K type strain sequencing project: providing services to taxonomists for standard genome sequencing and annotation.</title>
        <authorList>
            <consortium name="The Broad Institute Genomics Platform"/>
            <consortium name="The Broad Institute Genome Sequencing Center for Infectious Disease"/>
            <person name="Wu L."/>
            <person name="Ma J."/>
        </authorList>
    </citation>
    <scope>NUCLEOTIDE SEQUENCE [LARGE SCALE GENOMIC DNA]</scope>
    <source>
        <strain evidence="3">JCM 16374</strain>
    </source>
</reference>
<evidence type="ECO:0000313" key="3">
    <source>
        <dbReference type="Proteomes" id="UP001500994"/>
    </source>
</evidence>
<evidence type="ECO:0000256" key="1">
    <source>
        <dbReference type="SAM" id="MobiDB-lite"/>
    </source>
</evidence>
<dbReference type="Proteomes" id="UP001500994">
    <property type="component" value="Unassembled WGS sequence"/>
</dbReference>
<sequence length="70" mass="7506">MFVGAQLAQAQLTGEDVEQIDGREVEHEDPPEYEFGGWVVVDACVPAGERRRPGSGGALPARRLGPSGMR</sequence>
<protein>
    <submittedName>
        <fullName evidence="2">Uncharacterized protein</fullName>
    </submittedName>
</protein>
<accession>A0ABP6DUV7</accession>
<name>A0ABP6DUV7_9ACTN</name>
<keyword evidence="3" id="KW-1185">Reference proteome</keyword>
<evidence type="ECO:0000313" key="2">
    <source>
        <dbReference type="EMBL" id="GAA2653331.1"/>
    </source>
</evidence>
<dbReference type="EMBL" id="BAAARK010000004">
    <property type="protein sequence ID" value="GAA2653331.1"/>
    <property type="molecule type" value="Genomic_DNA"/>
</dbReference>
<comment type="caution">
    <text evidence="2">The sequence shown here is derived from an EMBL/GenBank/DDBJ whole genome shotgun (WGS) entry which is preliminary data.</text>
</comment>
<organism evidence="2 3">
    <name type="scientific">Streptomyces lunalinharesii</name>
    <dbReference type="NCBI Taxonomy" id="333384"/>
    <lineage>
        <taxon>Bacteria</taxon>
        <taxon>Bacillati</taxon>
        <taxon>Actinomycetota</taxon>
        <taxon>Actinomycetes</taxon>
        <taxon>Kitasatosporales</taxon>
        <taxon>Streptomycetaceae</taxon>
        <taxon>Streptomyces</taxon>
    </lineage>
</organism>
<proteinExistence type="predicted"/>